<dbReference type="PANTHER" id="PTHR35526:SF3">
    <property type="entry name" value="ANTI-SIGMA-F FACTOR RSBW"/>
    <property type="match status" value="1"/>
</dbReference>
<dbReference type="Pfam" id="PF13581">
    <property type="entry name" value="HATPase_c_2"/>
    <property type="match status" value="1"/>
</dbReference>
<dbReference type="Proteomes" id="UP000555411">
    <property type="component" value="Unassembled WGS sequence"/>
</dbReference>
<dbReference type="RefSeq" id="WP_185799193.1">
    <property type="nucleotide sequence ID" value="NZ_JACLQD010000008.1"/>
</dbReference>
<evidence type="ECO:0000313" key="4">
    <source>
        <dbReference type="Proteomes" id="UP000555411"/>
    </source>
</evidence>
<dbReference type="EMBL" id="JACLQD010000008">
    <property type="protein sequence ID" value="MBC2837576.1"/>
    <property type="molecule type" value="Genomic_DNA"/>
</dbReference>
<organism evidence="3 4">
    <name type="scientific">Paragemmobacter straminiformis</name>
    <dbReference type="NCBI Taxonomy" id="2045119"/>
    <lineage>
        <taxon>Bacteria</taxon>
        <taxon>Pseudomonadati</taxon>
        <taxon>Pseudomonadota</taxon>
        <taxon>Alphaproteobacteria</taxon>
        <taxon>Rhodobacterales</taxon>
        <taxon>Paracoccaceae</taxon>
        <taxon>Paragemmobacter</taxon>
    </lineage>
</organism>
<dbReference type="AlphaFoldDB" id="A0A842IDM9"/>
<dbReference type="InterPro" id="IPR003594">
    <property type="entry name" value="HATPase_dom"/>
</dbReference>
<keyword evidence="3" id="KW-0067">ATP-binding</keyword>
<dbReference type="InterPro" id="IPR036890">
    <property type="entry name" value="HATPase_C_sf"/>
</dbReference>
<keyword evidence="1" id="KW-0723">Serine/threonine-protein kinase</keyword>
<dbReference type="SUPFAM" id="SSF55874">
    <property type="entry name" value="ATPase domain of HSP90 chaperone/DNA topoisomerase II/histidine kinase"/>
    <property type="match status" value="1"/>
</dbReference>
<dbReference type="GO" id="GO:0004674">
    <property type="term" value="F:protein serine/threonine kinase activity"/>
    <property type="evidence" value="ECO:0007669"/>
    <property type="project" value="UniProtKB-KW"/>
</dbReference>
<feature type="domain" description="Histidine kinase/HSP90-like ATPase" evidence="2">
    <location>
        <begin position="11"/>
        <end position="135"/>
    </location>
</feature>
<gene>
    <name evidence="3" type="ORF">H7F16_18805</name>
</gene>
<comment type="caution">
    <text evidence="3">The sequence shown here is derived from an EMBL/GenBank/DDBJ whole genome shotgun (WGS) entry which is preliminary data.</text>
</comment>
<accession>A0A842IDM9</accession>
<reference evidence="3 4" key="1">
    <citation type="journal article" date="2017" name="Int. J. Syst. Evol. Microbiol.">
        <title>Gemmobacter straminiformis sp. nov., isolated from an artificial fountain.</title>
        <authorList>
            <person name="Kang J.Y."/>
            <person name="Kim M.J."/>
            <person name="Chun J."/>
            <person name="Son K.P."/>
            <person name="Jahng K.Y."/>
        </authorList>
    </citation>
    <scope>NUCLEOTIDE SEQUENCE [LARGE SCALE GENOMIC DNA]</scope>
    <source>
        <strain evidence="3 4">CAM-8</strain>
    </source>
</reference>
<evidence type="ECO:0000313" key="3">
    <source>
        <dbReference type="EMBL" id="MBC2837576.1"/>
    </source>
</evidence>
<evidence type="ECO:0000259" key="2">
    <source>
        <dbReference type="Pfam" id="PF13581"/>
    </source>
</evidence>
<evidence type="ECO:0000256" key="1">
    <source>
        <dbReference type="ARBA" id="ARBA00022527"/>
    </source>
</evidence>
<sequence length="138" mass="15370">MHHEHAMLRALTEVSPAAQAVTALMVGWDEDARDAVDLTLVEALTNIVRHGPPHETRPIRLEIDLTDASISIDIVDFTSPMPPDLLERAGTATFEFDADDVQAIPESGRGLALIMVLMDEVTLHEQDELSRLRLVRRR</sequence>
<proteinExistence type="predicted"/>
<keyword evidence="3" id="KW-0547">Nucleotide-binding</keyword>
<dbReference type="GO" id="GO:0005524">
    <property type="term" value="F:ATP binding"/>
    <property type="evidence" value="ECO:0007669"/>
    <property type="project" value="UniProtKB-KW"/>
</dbReference>
<dbReference type="Gene3D" id="3.30.565.10">
    <property type="entry name" value="Histidine kinase-like ATPase, C-terminal domain"/>
    <property type="match status" value="1"/>
</dbReference>
<dbReference type="CDD" id="cd16936">
    <property type="entry name" value="HATPase_RsbW-like"/>
    <property type="match status" value="1"/>
</dbReference>
<keyword evidence="1" id="KW-0808">Transferase</keyword>
<name>A0A842IDM9_9RHOB</name>
<protein>
    <submittedName>
        <fullName evidence="3">ATP-binding protein</fullName>
    </submittedName>
</protein>
<keyword evidence="1" id="KW-0418">Kinase</keyword>
<dbReference type="InterPro" id="IPR050267">
    <property type="entry name" value="Anti-sigma-factor_SerPK"/>
</dbReference>
<keyword evidence="4" id="KW-1185">Reference proteome</keyword>
<dbReference type="PANTHER" id="PTHR35526">
    <property type="entry name" value="ANTI-SIGMA-F FACTOR RSBW-RELATED"/>
    <property type="match status" value="1"/>
</dbReference>